<dbReference type="AlphaFoldDB" id="A0A364JRK3"/>
<evidence type="ECO:0000313" key="8">
    <source>
        <dbReference type="EMBL" id="RAK24617.1"/>
    </source>
</evidence>
<dbReference type="InterPro" id="IPR007267">
    <property type="entry name" value="GtrA_DPMS_TM"/>
</dbReference>
<evidence type="ECO:0000256" key="4">
    <source>
        <dbReference type="ARBA" id="ARBA00022989"/>
    </source>
</evidence>
<dbReference type="PANTHER" id="PTHR38459:SF1">
    <property type="entry name" value="PROPHAGE BACTOPRENOL-LINKED GLUCOSE TRANSLOCASE HOMOLOG"/>
    <property type="match status" value="1"/>
</dbReference>
<evidence type="ECO:0000256" key="3">
    <source>
        <dbReference type="ARBA" id="ARBA00022692"/>
    </source>
</evidence>
<proteinExistence type="inferred from homology"/>
<keyword evidence="9" id="KW-1185">Reference proteome</keyword>
<evidence type="ECO:0000259" key="7">
    <source>
        <dbReference type="Pfam" id="PF04138"/>
    </source>
</evidence>
<keyword evidence="4 6" id="KW-1133">Transmembrane helix</keyword>
<dbReference type="RefSeq" id="WP_111576530.1">
    <property type="nucleotide sequence ID" value="NZ_JBHEEY010000025.1"/>
</dbReference>
<keyword evidence="3 6" id="KW-0812">Transmembrane</keyword>
<evidence type="ECO:0000256" key="6">
    <source>
        <dbReference type="SAM" id="Phobius"/>
    </source>
</evidence>
<reference evidence="8 9" key="1">
    <citation type="submission" date="2018-06" db="EMBL/GenBank/DDBJ databases">
        <title>Genomic Encyclopedia of Type Strains, Phase IV (KMG-IV): sequencing the most valuable type-strain genomes for metagenomic binning, comparative biology and taxonomic classification.</title>
        <authorList>
            <person name="Goeker M."/>
        </authorList>
    </citation>
    <scope>NUCLEOTIDE SEQUENCE [LARGE SCALE GENOMIC DNA]</scope>
    <source>
        <strain evidence="8 9">DSM 26720</strain>
    </source>
</reference>
<accession>A0A364JRK3</accession>
<dbReference type="GO" id="GO:0000271">
    <property type="term" value="P:polysaccharide biosynthetic process"/>
    <property type="evidence" value="ECO:0007669"/>
    <property type="project" value="InterPro"/>
</dbReference>
<dbReference type="EMBL" id="QLMK01000032">
    <property type="protein sequence ID" value="RAK24617.1"/>
    <property type="molecule type" value="Genomic_DNA"/>
</dbReference>
<evidence type="ECO:0000313" key="9">
    <source>
        <dbReference type="Proteomes" id="UP000249453"/>
    </source>
</evidence>
<dbReference type="Proteomes" id="UP000249453">
    <property type="component" value="Unassembled WGS sequence"/>
</dbReference>
<evidence type="ECO:0000256" key="1">
    <source>
        <dbReference type="ARBA" id="ARBA00004141"/>
    </source>
</evidence>
<feature type="transmembrane region" description="Helical" evidence="6">
    <location>
        <begin position="35"/>
        <end position="57"/>
    </location>
</feature>
<gene>
    <name evidence="8" type="ORF">C7374_1321</name>
</gene>
<feature type="transmembrane region" description="Helical" evidence="6">
    <location>
        <begin position="100"/>
        <end position="119"/>
    </location>
</feature>
<feature type="domain" description="GtrA/DPMS transmembrane" evidence="7">
    <location>
        <begin position="7"/>
        <end position="119"/>
    </location>
</feature>
<organism evidence="8 9">
    <name type="scientific">Falsochrobactrum ovis</name>
    <dbReference type="NCBI Taxonomy" id="1293442"/>
    <lineage>
        <taxon>Bacteria</taxon>
        <taxon>Pseudomonadati</taxon>
        <taxon>Pseudomonadota</taxon>
        <taxon>Alphaproteobacteria</taxon>
        <taxon>Hyphomicrobiales</taxon>
        <taxon>Brucellaceae</taxon>
        <taxon>Falsochrobactrum</taxon>
    </lineage>
</organism>
<comment type="subcellular location">
    <subcellularLocation>
        <location evidence="1">Membrane</location>
        <topology evidence="1">Multi-pass membrane protein</topology>
    </subcellularLocation>
</comment>
<dbReference type="Pfam" id="PF04138">
    <property type="entry name" value="GtrA_DPMS_TM"/>
    <property type="match status" value="1"/>
</dbReference>
<comment type="caution">
    <text evidence="8">The sequence shown here is derived from an EMBL/GenBank/DDBJ whole genome shotgun (WGS) entry which is preliminary data.</text>
</comment>
<feature type="transmembrane region" description="Helical" evidence="6">
    <location>
        <begin position="69"/>
        <end position="88"/>
    </location>
</feature>
<keyword evidence="5 6" id="KW-0472">Membrane</keyword>
<dbReference type="GO" id="GO:0005886">
    <property type="term" value="C:plasma membrane"/>
    <property type="evidence" value="ECO:0007669"/>
    <property type="project" value="TreeGrafter"/>
</dbReference>
<dbReference type="PANTHER" id="PTHR38459">
    <property type="entry name" value="PROPHAGE BACTOPRENOL-LINKED GLUCOSE TRANSLOCASE HOMOLOG"/>
    <property type="match status" value="1"/>
</dbReference>
<evidence type="ECO:0000256" key="2">
    <source>
        <dbReference type="ARBA" id="ARBA00009399"/>
    </source>
</evidence>
<protein>
    <submittedName>
        <fullName evidence="8">Putative flippase GtrA</fullName>
    </submittedName>
</protein>
<evidence type="ECO:0000256" key="5">
    <source>
        <dbReference type="ARBA" id="ARBA00023136"/>
    </source>
</evidence>
<name>A0A364JRK3_9HYPH</name>
<feature type="transmembrane region" description="Helical" evidence="6">
    <location>
        <begin position="7"/>
        <end position="29"/>
    </location>
</feature>
<dbReference type="InterPro" id="IPR051401">
    <property type="entry name" value="GtrA_CellWall_Glycosyl"/>
</dbReference>
<sequence length="122" mass="13566">MISQLVKFGLVGVLNTVITFIVIALLTLWEINPYLSNAVGFTAGLVNSFLMNSRFTFNQSYSAKAVGKFGISFALSYALNIFVLHYLMNLSTVPTIAAQFLAMVSYNITFFVLMKAWVFGRD</sequence>
<comment type="similarity">
    <text evidence="2">Belongs to the GtrA family.</text>
</comment>